<feature type="non-terminal residue" evidence="1">
    <location>
        <position position="62"/>
    </location>
</feature>
<protein>
    <submittedName>
        <fullName evidence="1">2592_t:CDS:1</fullName>
    </submittedName>
</protein>
<organism evidence="1 2">
    <name type="scientific">Cetraspora pellucida</name>
    <dbReference type="NCBI Taxonomy" id="1433469"/>
    <lineage>
        <taxon>Eukaryota</taxon>
        <taxon>Fungi</taxon>
        <taxon>Fungi incertae sedis</taxon>
        <taxon>Mucoromycota</taxon>
        <taxon>Glomeromycotina</taxon>
        <taxon>Glomeromycetes</taxon>
        <taxon>Diversisporales</taxon>
        <taxon>Gigasporaceae</taxon>
        <taxon>Cetraspora</taxon>
    </lineage>
</organism>
<keyword evidence="2" id="KW-1185">Reference proteome</keyword>
<proteinExistence type="predicted"/>
<name>A0ACA9LZ40_9GLOM</name>
<dbReference type="EMBL" id="CAJVPW010005494">
    <property type="protein sequence ID" value="CAG8555850.1"/>
    <property type="molecule type" value="Genomic_DNA"/>
</dbReference>
<dbReference type="Proteomes" id="UP000789366">
    <property type="component" value="Unassembled WGS sequence"/>
</dbReference>
<comment type="caution">
    <text evidence="1">The sequence shown here is derived from an EMBL/GenBank/DDBJ whole genome shotgun (WGS) entry which is preliminary data.</text>
</comment>
<sequence>MQLMPECLNALKHSEYRLRDNNLEQEKTEHSRFRAEIETILKYYDETSETGKEGLQLLKKVP</sequence>
<gene>
    <name evidence="1" type="ORF">SPELUC_LOCUS5397</name>
</gene>
<evidence type="ECO:0000313" key="1">
    <source>
        <dbReference type="EMBL" id="CAG8555850.1"/>
    </source>
</evidence>
<evidence type="ECO:0000313" key="2">
    <source>
        <dbReference type="Proteomes" id="UP000789366"/>
    </source>
</evidence>
<reference evidence="1" key="1">
    <citation type="submission" date="2021-06" db="EMBL/GenBank/DDBJ databases">
        <authorList>
            <person name="Kallberg Y."/>
            <person name="Tangrot J."/>
            <person name="Rosling A."/>
        </authorList>
    </citation>
    <scope>NUCLEOTIDE SEQUENCE</scope>
    <source>
        <strain evidence="1">28 12/20/2015</strain>
    </source>
</reference>
<accession>A0ACA9LZ40</accession>